<organism evidence="2 3">
    <name type="scientific">Sphingobium chlorophenolicum</name>
    <dbReference type="NCBI Taxonomy" id="46429"/>
    <lineage>
        <taxon>Bacteria</taxon>
        <taxon>Pseudomonadati</taxon>
        <taxon>Pseudomonadota</taxon>
        <taxon>Alphaproteobacteria</taxon>
        <taxon>Sphingomonadales</taxon>
        <taxon>Sphingomonadaceae</taxon>
        <taxon>Sphingobium</taxon>
    </lineage>
</organism>
<feature type="domain" description="Haemolysin-type calcium binding-related" evidence="1">
    <location>
        <begin position="1928"/>
        <end position="1970"/>
    </location>
</feature>
<comment type="caution">
    <text evidence="2">The sequence shown here is derived from an EMBL/GenBank/DDBJ whole genome shotgun (WGS) entry which is preliminary data.</text>
</comment>
<dbReference type="Pfam" id="PF06594">
    <property type="entry name" value="HCBP_related"/>
    <property type="match status" value="2"/>
</dbReference>
<dbReference type="Pfam" id="PF26363">
    <property type="entry name" value="Phospholipase-like"/>
    <property type="match status" value="1"/>
</dbReference>
<dbReference type="CDD" id="cd00741">
    <property type="entry name" value="Lipase"/>
    <property type="match status" value="1"/>
</dbReference>
<gene>
    <name evidence="2" type="ORF">BV95_02864</name>
</gene>
<dbReference type="InterPro" id="IPR018511">
    <property type="entry name" value="Hemolysin-typ_Ca-bd_CS"/>
</dbReference>
<name>A0A081RCF0_SPHCR</name>
<dbReference type="PATRIC" id="fig|46429.4.peg.2837"/>
<dbReference type="Gene3D" id="2.150.10.10">
    <property type="entry name" value="Serralysin-like metalloprotease, C-terminal"/>
    <property type="match status" value="3"/>
</dbReference>
<dbReference type="InterPro" id="IPR001343">
    <property type="entry name" value="Hemolysn_Ca-bd"/>
</dbReference>
<dbReference type="PANTHER" id="PTHR39431">
    <property type="entry name" value="FRPA/C-RELATED PROTEIN"/>
    <property type="match status" value="1"/>
</dbReference>
<reference evidence="2 3" key="1">
    <citation type="submission" date="2014-02" db="EMBL/GenBank/DDBJ databases">
        <title>Whole genome sequence of Sphingobium chlorophenolicum NBRC 16172.</title>
        <authorList>
            <person name="Gan H.M."/>
            <person name="Gan H.Y."/>
            <person name="Chew T.H."/>
            <person name="Savka M.A."/>
        </authorList>
    </citation>
    <scope>NUCLEOTIDE SEQUENCE [LARGE SCALE GENOMIC DNA]</scope>
    <source>
        <strain evidence="2 3">NBRC 16172</strain>
    </source>
</reference>
<sequence>MNRDLFLAILAMDSYNRGYGSGLKDLGEEGQIGNAILLTAPSQAGWEDAGFYALAYDVSGLKDSDGNPLFGTNGTAISYRGTNFDAGGSIFGFFSSPLWQDIRSGWSVGAGLAGAQAGLSLDFYNAVKGDGVDPRETDITVTGHSLGGGLAGLVANLYGRQATIFDHMTYGPISSTIVSSAGDSQAVRDRFYEGLHPWSLNGSGITALATEGEILTAERALLGESSTPVSSHGGLRNPVALHSMALLTSLIWAQENSGADWEDAGKYLWNGYFDDTVAGKISNISDYAGASGAVGALQAAIAYSALGEGKENEGEKPFGDTGIWSMFNDAGDLGKVLAGDESVTFGRFVTERPGPTYPFTGITIYDPDIDIKQALANFLVQYAGALALYDVEQGEGTKIAVEGGLVDVREGILSRKEETSALAVDLSRQMWTDALDGKAVTPVDRDAFRQAYFKQTENPGLWTSFKRLIGIGSGDLLTDADLQRLASEIWNTDNLNIFDRFHFATSDTATHVTLDARGYQSNIGTGDEAQVDVYIGTAANETIIDKTNGHSLIVTGDGTDIVNAGGGNDVIFSMGGSDQLGGDDGNDQVYALAGEGAVTTGGLGRDIVVNRTDGGEIWGDVRNSVLNADGSRSYFEDGERKSIADDESNSDLFEFQGDTTIYDAQKADRLRFGGVTLTGGDAAATGVGLMLGAMTGNLFAAGGVLGAFNLAAGTTDAARRAAGLGGLYYDTFLPNIVYTTHKNEQGGIDLVVGNVLSALFTASLGLQPIKAAFTDDTDSRNLSNVQIIKNFKMLNTSQTGPFGDGAHNAVVSGFNAMALKDTGTLGMVFRDRNPLMAAALLGPFVAGIPILQSVIAAYTVFALADAAYWVAAAATRLAEGALWKQNGDPLVIDLDGDGIETIGMFDSNAYFDVDGDLFREKTGWLKRDDGFLVLDTNANGRIDDISEMFGDRTSGGYAELASYDSNSDGRISVADLIWSELRIWQDLDGDGETDAGELKSLDALGIVEFSLASTALDASTVDGTRLLSFGTVAFADGRISTAFEAIFNSNDTVTRYAGEGGRAPWQATGTLNVKGFGNVADLAVVAANDPGFAALVQNRAAAMTTADMRTLVGQVGDVLGAWGGSLETSRELYAVRLGTGGALLESRLWDGGTLAAGWTLEQGWSPADRGAGEVPARNEAPYLVRIVDGRAVILDYGIRQGDGTWKLASDPATTYASVDDILALAHAAGAEWRREDIQFNPVADLPVEQIGVYFINGEVKDYTVRVTDNDGSFYVWARNLDRALQLQAKNGAAFEFNLRNYAVDLATLDEVNSTDDSTYRVELLTPQQFNFATELGGIQFHPEMLSATYNNLTGQLTYSVNGERAAGRYVNEIDANGQPVLVTYSDGTTAQATTYQSDVRTMIALLQPVMEQYIVTSRRIAVRMALQGGLKDYARGIKYDAAADAYVTTTDRQLAPMFEAIFEGAPATNENDAAYDYLARWNEILWQVYPDFTPSGDGNMFGKTVNIDQAFILQMIIPAFENIGIALDIRAVANALSVDEERIVTHAADAVNVEGTNTTDYFYMTGGNQTLSGTGGTDYYFVGRNSGNDVIHDQDTGGDDELRFTAVDSEHVTAVRDGEDLILEVRDSAGGLLNTVRLTDQFLGELNPFLSNGKQLESGVSQIVFSDGVIWDRFRMSMEVADPRDTGDVYAGSGSADVLWGGKGNDVLTGGLGGDIYIFQRGDGHDVISERGGFSFGPIKAGVDFLVFKGNITADDLRLWRDGSSATLHIDILDAQGNPTGDSIEIEDYFGGISLGLGLFAEVLGSGDGLDYVSPNLVERFIFDDGTDLEFTQVAEEVLKNARTAGDDAIYGFLNNNTLDGGAGDDYLSGGKGDDTYIFGRGYGHDVVEDNGPKHGLFDPPQHDVLKFVDDIRWSDLDYLRSGKSDTLTLRVRGTGDQVTLTDFLEELPFIGYVNVLENIVFGDGTDWSYLKLLQHFVDVGQTAGNDVIYGFENIADVFYAGAGDDRLEGLSGNDTYYFGVGSGVDTIFDEDGADRVIFSNLNFSEITVTRTARDLVFTITATGEKLIVEGQYIRDGAQHAAVELFIFGDREVSFTDLNPEDIALDRFTGGATNGAETLTGSDFGEIIDGRGGDDELVGGDGGDTYLFDVGYGHDVIVDRRTRARWNDRPGTSVPVNDVIEFGADIRFQGDRNIVFTKSGDDLLISITGRPDSTLRVRNQFRSIDDAIEVFRFADGTVLTAGDIEAELQIEGGNRGDNIIQVSDLLINVPNTLDGRQGDDTLIGGNAGDSYVFTAGYDFDTIVEKTDQLGVIDRLVFGASVHQEDLIVTRSGNDLFIDLGNGADVVRIVGGLGSTSLEEYHFADGTVLTRNDLINRMLTGGEADENIIGFNGRDDVLSGGAGSDLLDGGTGNDSYKFGIGDGYDAVSDGGGIDKIVFGAGITKNEVVFGNVDGDLVISLATGTDKLVILGGYKTRPVESFLFADGETLSLNDVRGLILDAQPNSGQDRIDLRDLDVTEAVEPGRGNDRVIMANGGTIRINAGDGIDRVEMPSGVTGTTIEFADYGVADAVIRPLGRGSNDVAISFASGDQIILVDAMLGGAVPELLFADGQTLGAAALFQRLIDDQASSGDDVILGSGRAETLTGELETTI</sequence>
<dbReference type="GO" id="GO:0005509">
    <property type="term" value="F:calcium ion binding"/>
    <property type="evidence" value="ECO:0007669"/>
    <property type="project" value="InterPro"/>
</dbReference>
<dbReference type="InterPro" id="IPR029058">
    <property type="entry name" value="AB_hydrolase_fold"/>
</dbReference>
<dbReference type="PRINTS" id="PR00313">
    <property type="entry name" value="CABNDNGRPT"/>
</dbReference>
<protein>
    <submittedName>
        <fullName evidence="2">Putative Ca2+-binding hemolysin</fullName>
    </submittedName>
</protein>
<dbReference type="InterPro" id="IPR011049">
    <property type="entry name" value="Serralysin-like_metalloprot_C"/>
</dbReference>
<feature type="domain" description="Haemolysin-type calcium binding-related" evidence="1">
    <location>
        <begin position="2202"/>
        <end position="2241"/>
    </location>
</feature>
<dbReference type="Pfam" id="PF00353">
    <property type="entry name" value="HemolysinCabind"/>
    <property type="match status" value="6"/>
</dbReference>
<dbReference type="Gene3D" id="3.40.50.1820">
    <property type="entry name" value="alpha/beta hydrolase"/>
    <property type="match status" value="1"/>
</dbReference>
<dbReference type="eggNOG" id="COG2931">
    <property type="taxonomic scope" value="Bacteria"/>
</dbReference>
<dbReference type="PANTHER" id="PTHR39431:SF1">
    <property type="entry name" value="FRPA_C-RELATED PROTEIN"/>
    <property type="match status" value="1"/>
</dbReference>
<dbReference type="InterPro" id="IPR010566">
    <property type="entry name" value="Haemolys_ca-bd"/>
</dbReference>
<accession>A0A081RCF0</accession>
<dbReference type="SUPFAM" id="SSF53474">
    <property type="entry name" value="alpha/beta-Hydrolases"/>
    <property type="match status" value="1"/>
</dbReference>
<dbReference type="PROSITE" id="PS00330">
    <property type="entry name" value="HEMOLYSIN_CALCIUM"/>
    <property type="match status" value="2"/>
</dbReference>
<dbReference type="EMBL" id="JFHR01000033">
    <property type="protein sequence ID" value="KEQ52873.1"/>
    <property type="molecule type" value="Genomic_DNA"/>
</dbReference>
<dbReference type="SUPFAM" id="SSF51120">
    <property type="entry name" value="beta-Roll"/>
    <property type="match status" value="7"/>
</dbReference>
<dbReference type="Proteomes" id="UP000028411">
    <property type="component" value="Unassembled WGS sequence"/>
</dbReference>
<evidence type="ECO:0000313" key="3">
    <source>
        <dbReference type="Proteomes" id="UP000028411"/>
    </source>
</evidence>
<evidence type="ECO:0000259" key="1">
    <source>
        <dbReference type="Pfam" id="PF06594"/>
    </source>
</evidence>
<proteinExistence type="predicted"/>
<evidence type="ECO:0000313" key="2">
    <source>
        <dbReference type="EMBL" id="KEQ52873.1"/>
    </source>
</evidence>